<dbReference type="Proteomes" id="UP001153636">
    <property type="component" value="Chromosome 14"/>
</dbReference>
<evidence type="ECO:0000256" key="3">
    <source>
        <dbReference type="ARBA" id="ARBA00022723"/>
    </source>
</evidence>
<keyword evidence="6" id="KW-0408">Iron</keyword>
<name>A0A9P0CSZ9_9CUCU</name>
<keyword evidence="3" id="KW-0479">Metal-binding</keyword>
<dbReference type="InterPro" id="IPR037151">
    <property type="entry name" value="AlkB-like_sf"/>
</dbReference>
<dbReference type="GO" id="GO:0005634">
    <property type="term" value="C:nucleus"/>
    <property type="evidence" value="ECO:0007669"/>
    <property type="project" value="TreeGrafter"/>
</dbReference>
<dbReference type="InterPro" id="IPR032860">
    <property type="entry name" value="ALKBH5"/>
</dbReference>
<dbReference type="GO" id="GO:0006406">
    <property type="term" value="P:mRNA export from nucleus"/>
    <property type="evidence" value="ECO:0007669"/>
    <property type="project" value="TreeGrafter"/>
</dbReference>
<dbReference type="EMBL" id="OV651826">
    <property type="protein sequence ID" value="CAH1103676.1"/>
    <property type="molecule type" value="Genomic_DNA"/>
</dbReference>
<evidence type="ECO:0000256" key="4">
    <source>
        <dbReference type="ARBA" id="ARBA00022964"/>
    </source>
</evidence>
<gene>
    <name evidence="7" type="ORF">PSYICH_LOCUS4597</name>
</gene>
<dbReference type="AlphaFoldDB" id="A0A9P0CSZ9"/>
<keyword evidence="8" id="KW-1185">Reference proteome</keyword>
<comment type="similarity">
    <text evidence="2">Belongs to the alkB family.</text>
</comment>
<comment type="cofactor">
    <cofactor evidence="1">
        <name>Fe(2+)</name>
        <dbReference type="ChEBI" id="CHEBI:29033"/>
    </cofactor>
</comment>
<evidence type="ECO:0000256" key="6">
    <source>
        <dbReference type="ARBA" id="ARBA00023004"/>
    </source>
</evidence>
<sequence>MNLYNQNVEKKNILEKIEQSIRQYFVFPEQKLKNFEINIDEIIKKAANGQLKEYTIDCRPLRNKYFFGERYTYGSRENGLGSERLYPKDTVDRIPNWITNSLINPLIEAKILPKNYVNSVVINDYQPGGCIVSHIDPPQIFDRPIISLSLFSDSALCFGCKFQYKPLRCSTPLLRLDMPRGAVTSLSGFAANEITHCVRPEDVTQRRAVIMLRRVHNCAPRLPTENQISNSHKIFKKIGSVVLNPEEFSKLHLNLLKWQNEGNSFGRIGKRNKNKRNFTRYTANYYKMV</sequence>
<proteinExistence type="inferred from homology"/>
<dbReference type="OrthoDB" id="271595at2759"/>
<evidence type="ECO:0008006" key="9">
    <source>
        <dbReference type="Google" id="ProtNLM"/>
    </source>
</evidence>
<reference evidence="7" key="1">
    <citation type="submission" date="2022-01" db="EMBL/GenBank/DDBJ databases">
        <authorList>
            <person name="King R."/>
        </authorList>
    </citation>
    <scope>NUCLEOTIDE SEQUENCE</scope>
</reference>
<evidence type="ECO:0000313" key="8">
    <source>
        <dbReference type="Proteomes" id="UP001153636"/>
    </source>
</evidence>
<dbReference type="Gene3D" id="2.60.120.590">
    <property type="entry name" value="Alpha-ketoglutarate-dependent dioxygenase AlkB-like"/>
    <property type="match status" value="1"/>
</dbReference>
<dbReference type="PANTHER" id="PTHR32074">
    <property type="entry name" value="RNA DEMETHYLASE ALKBH5"/>
    <property type="match status" value="1"/>
</dbReference>
<evidence type="ECO:0000313" key="7">
    <source>
        <dbReference type="EMBL" id="CAH1103676.1"/>
    </source>
</evidence>
<accession>A0A9P0CSZ9</accession>
<dbReference type="GO" id="GO:0035515">
    <property type="term" value="F:oxidative RNA demethylase activity"/>
    <property type="evidence" value="ECO:0007669"/>
    <property type="project" value="InterPro"/>
</dbReference>
<keyword evidence="5" id="KW-0560">Oxidoreductase</keyword>
<dbReference type="PANTHER" id="PTHR32074:SF2">
    <property type="entry name" value="RNA DEMETHYLASE ALKBH5"/>
    <property type="match status" value="1"/>
</dbReference>
<evidence type="ECO:0000256" key="5">
    <source>
        <dbReference type="ARBA" id="ARBA00023002"/>
    </source>
</evidence>
<keyword evidence="4" id="KW-0223">Dioxygenase</keyword>
<dbReference type="GO" id="GO:0006397">
    <property type="term" value="P:mRNA processing"/>
    <property type="evidence" value="ECO:0007669"/>
    <property type="project" value="InterPro"/>
</dbReference>
<evidence type="ECO:0000256" key="1">
    <source>
        <dbReference type="ARBA" id="ARBA00001954"/>
    </source>
</evidence>
<protein>
    <recommendedName>
        <fullName evidence="9">Alpha-ketoglutarate-dependent dioxygenase alkB homolog 5</fullName>
    </recommendedName>
</protein>
<dbReference type="GO" id="GO:0046872">
    <property type="term" value="F:metal ion binding"/>
    <property type="evidence" value="ECO:0007669"/>
    <property type="project" value="UniProtKB-KW"/>
</dbReference>
<dbReference type="SUPFAM" id="SSF51197">
    <property type="entry name" value="Clavaminate synthase-like"/>
    <property type="match status" value="1"/>
</dbReference>
<organism evidence="7 8">
    <name type="scientific">Psylliodes chrysocephalus</name>
    <dbReference type="NCBI Taxonomy" id="3402493"/>
    <lineage>
        <taxon>Eukaryota</taxon>
        <taxon>Metazoa</taxon>
        <taxon>Ecdysozoa</taxon>
        <taxon>Arthropoda</taxon>
        <taxon>Hexapoda</taxon>
        <taxon>Insecta</taxon>
        <taxon>Pterygota</taxon>
        <taxon>Neoptera</taxon>
        <taxon>Endopterygota</taxon>
        <taxon>Coleoptera</taxon>
        <taxon>Polyphaga</taxon>
        <taxon>Cucujiformia</taxon>
        <taxon>Chrysomeloidea</taxon>
        <taxon>Chrysomelidae</taxon>
        <taxon>Galerucinae</taxon>
        <taxon>Alticini</taxon>
        <taxon>Psylliodes</taxon>
    </lineage>
</organism>
<evidence type="ECO:0000256" key="2">
    <source>
        <dbReference type="ARBA" id="ARBA00007879"/>
    </source>
</evidence>